<evidence type="ECO:0000256" key="1">
    <source>
        <dbReference type="SAM" id="MobiDB-lite"/>
    </source>
</evidence>
<evidence type="ECO:0000256" key="2">
    <source>
        <dbReference type="SAM" id="Phobius"/>
    </source>
</evidence>
<keyword evidence="2" id="KW-1133">Transmembrane helix</keyword>
<feature type="transmembrane region" description="Helical" evidence="2">
    <location>
        <begin position="124"/>
        <end position="143"/>
    </location>
</feature>
<keyword evidence="2" id="KW-0472">Membrane</keyword>
<accession>A0A8D1FGV8</accession>
<organism evidence="3 4">
    <name type="scientific">Sus scrofa</name>
    <name type="common">Pig</name>
    <dbReference type="NCBI Taxonomy" id="9823"/>
    <lineage>
        <taxon>Eukaryota</taxon>
        <taxon>Metazoa</taxon>
        <taxon>Chordata</taxon>
        <taxon>Craniata</taxon>
        <taxon>Vertebrata</taxon>
        <taxon>Euteleostomi</taxon>
        <taxon>Mammalia</taxon>
        <taxon>Eutheria</taxon>
        <taxon>Laurasiatheria</taxon>
        <taxon>Artiodactyla</taxon>
        <taxon>Suina</taxon>
        <taxon>Suidae</taxon>
        <taxon>Sus</taxon>
    </lineage>
</organism>
<reference evidence="3" key="1">
    <citation type="submission" date="2025-08" db="UniProtKB">
        <authorList>
            <consortium name="Ensembl"/>
        </authorList>
    </citation>
    <scope>IDENTIFICATION</scope>
</reference>
<dbReference type="Ensembl" id="ENSSSCT00040086184.1">
    <property type="protein sequence ID" value="ENSSSCP00040037778.1"/>
    <property type="gene ID" value="ENSSSCG00040063218.1"/>
</dbReference>
<name>A0A8D1FGV8_PIG</name>
<dbReference type="AlphaFoldDB" id="A0A8D1FGV8"/>
<proteinExistence type="predicted"/>
<sequence length="196" mass="21681">MAGKTLPVSGWGGGESLARGPPCRIEGACGCAARKIRPLSSGRFTQQHPEGCWSLPRPRPGSPQRGAGLSDPLSPLVVWPVTAPRHPEPWGGPTEFRPRFRIHAKQPVVSLGYVSSFILSSCRYFFILFLTLLLPVFPVRTEVMFMATRELLRIPQAALAKPISIPTNLVSLFSRYVDRQKLNLLETKLQLVQGIR</sequence>
<keyword evidence="2" id="KW-0812">Transmembrane</keyword>
<protein>
    <submittedName>
        <fullName evidence="3">Uncharacterized protein</fullName>
    </submittedName>
</protein>
<evidence type="ECO:0000313" key="4">
    <source>
        <dbReference type="Proteomes" id="UP000694722"/>
    </source>
</evidence>
<feature type="region of interest" description="Disordered" evidence="1">
    <location>
        <begin position="43"/>
        <end position="68"/>
    </location>
</feature>
<evidence type="ECO:0000313" key="3">
    <source>
        <dbReference type="Ensembl" id="ENSSSCP00040037778.1"/>
    </source>
</evidence>
<dbReference type="Proteomes" id="UP000694722">
    <property type="component" value="Unplaced"/>
</dbReference>